<reference evidence="2 3" key="1">
    <citation type="submission" date="2018-10" db="EMBL/GenBank/DDBJ databases">
        <title>Cohnella sp. M2MS4P-1, whole genome shotgun sequence.</title>
        <authorList>
            <person name="Tuo L."/>
        </authorList>
    </citation>
    <scope>NUCLEOTIDE SEQUENCE [LARGE SCALE GENOMIC DNA]</scope>
    <source>
        <strain evidence="2 3">M2MS4P-1</strain>
    </source>
</reference>
<feature type="transmembrane region" description="Helical" evidence="1">
    <location>
        <begin position="49"/>
        <end position="69"/>
    </location>
</feature>
<sequence>MLSRHWSRQRKEACRLVDRPREEQTGFLRTLRQSRAAAFRNEIFPHFRYVFQSGFGLFVSAIFFSALVWYVDLIKNVPAEWLSGIVGIALMWMISIRAPLRTYLQPADPIFLLAMEGQVRRSYIDPALRKAIVTAVLRAVAVFCLYAPIYARAPKTADIAGTHPALVVGALLAIVAGCNVYGGWRERKPAFSSWRLGLRLVRWLLSAIAIAAILLKPLLLAVPLLILCMAVMTLLWRLPAQHALPWDRLIEEEAGSRRRWMSFLGWFVDVPSEQSKPARRRWIAWAADLLPWQHGRSWHYLYAKVFLRGETFGAFWRWLLLAGIIMIVSGNALADAIIYGIAILIIGLQLSELRRVSFVETAATLPIAPEGRLVAAAAIARASGIAAALFLGLVGIVTAGVGASGGAGTSDTGAASVIHLDIWVPLIAAGLLWCGWWMPRKIAKFADEDDL</sequence>
<comment type="caution">
    <text evidence="2">The sequence shown here is derived from an EMBL/GenBank/DDBJ whole genome shotgun (WGS) entry which is preliminary data.</text>
</comment>
<feature type="transmembrane region" description="Helical" evidence="1">
    <location>
        <begin position="163"/>
        <end position="184"/>
    </location>
</feature>
<feature type="transmembrane region" description="Helical" evidence="1">
    <location>
        <begin position="417"/>
        <end position="438"/>
    </location>
</feature>
<feature type="transmembrane region" description="Helical" evidence="1">
    <location>
        <begin position="373"/>
        <end position="397"/>
    </location>
</feature>
<dbReference type="AlphaFoldDB" id="A0A494Y0D3"/>
<evidence type="ECO:0000313" key="3">
    <source>
        <dbReference type="Proteomes" id="UP000282076"/>
    </source>
</evidence>
<feature type="transmembrane region" description="Helical" evidence="1">
    <location>
        <begin position="196"/>
        <end position="214"/>
    </location>
</feature>
<keyword evidence="1" id="KW-0812">Transmembrane</keyword>
<keyword evidence="1" id="KW-1133">Transmembrane helix</keyword>
<organism evidence="2 3">
    <name type="scientific">Cohnella endophytica</name>
    <dbReference type="NCBI Taxonomy" id="2419778"/>
    <lineage>
        <taxon>Bacteria</taxon>
        <taxon>Bacillati</taxon>
        <taxon>Bacillota</taxon>
        <taxon>Bacilli</taxon>
        <taxon>Bacillales</taxon>
        <taxon>Paenibacillaceae</taxon>
        <taxon>Cohnella</taxon>
    </lineage>
</organism>
<dbReference type="InterPro" id="IPR010288">
    <property type="entry name" value="EcsB_ABC"/>
</dbReference>
<feature type="transmembrane region" description="Helical" evidence="1">
    <location>
        <begin position="131"/>
        <end position="151"/>
    </location>
</feature>
<keyword evidence="1" id="KW-0472">Membrane</keyword>
<feature type="transmembrane region" description="Helical" evidence="1">
    <location>
        <begin position="314"/>
        <end position="330"/>
    </location>
</feature>
<proteinExistence type="predicted"/>
<dbReference type="Proteomes" id="UP000282076">
    <property type="component" value="Unassembled WGS sequence"/>
</dbReference>
<accession>A0A494Y0D3</accession>
<dbReference type="EMBL" id="RBZM01000003">
    <property type="protein sequence ID" value="RKP56204.1"/>
    <property type="molecule type" value="Genomic_DNA"/>
</dbReference>
<name>A0A494Y0D3_9BACL</name>
<dbReference type="GO" id="GO:0016020">
    <property type="term" value="C:membrane"/>
    <property type="evidence" value="ECO:0007669"/>
    <property type="project" value="InterPro"/>
</dbReference>
<feature type="transmembrane region" description="Helical" evidence="1">
    <location>
        <begin position="81"/>
        <end position="100"/>
    </location>
</feature>
<protein>
    <recommendedName>
        <fullName evidence="4">ABC transporter permease</fullName>
    </recommendedName>
</protein>
<gene>
    <name evidence="2" type="ORF">D7Z26_06065</name>
</gene>
<evidence type="ECO:0008006" key="4">
    <source>
        <dbReference type="Google" id="ProtNLM"/>
    </source>
</evidence>
<evidence type="ECO:0000256" key="1">
    <source>
        <dbReference type="SAM" id="Phobius"/>
    </source>
</evidence>
<keyword evidence="3" id="KW-1185">Reference proteome</keyword>
<evidence type="ECO:0000313" key="2">
    <source>
        <dbReference type="EMBL" id="RKP56204.1"/>
    </source>
</evidence>
<dbReference type="Pfam" id="PF05975">
    <property type="entry name" value="EcsB"/>
    <property type="match status" value="1"/>
</dbReference>